<dbReference type="PROSITE" id="PS51257">
    <property type="entry name" value="PROKAR_LIPOPROTEIN"/>
    <property type="match status" value="1"/>
</dbReference>
<dbReference type="AlphaFoldDB" id="A0A9N8J4H3"/>
<comment type="caution">
    <text evidence="1">The sequence shown here is derived from an EMBL/GenBank/DDBJ whole genome shotgun (WGS) entry which is preliminary data.</text>
</comment>
<keyword evidence="2" id="KW-1185">Reference proteome</keyword>
<name>A0A9N8J4H3_9FLAO</name>
<organism evidence="1 2">
    <name type="scientific">Flavobacterium panici</name>
    <dbReference type="NCBI Taxonomy" id="2654843"/>
    <lineage>
        <taxon>Bacteria</taxon>
        <taxon>Pseudomonadati</taxon>
        <taxon>Bacteroidota</taxon>
        <taxon>Flavobacteriia</taxon>
        <taxon>Flavobacteriales</taxon>
        <taxon>Flavobacteriaceae</taxon>
        <taxon>Flavobacterium</taxon>
    </lineage>
</organism>
<reference evidence="1 2" key="1">
    <citation type="submission" date="2020-06" db="EMBL/GenBank/DDBJ databases">
        <authorList>
            <person name="Criscuolo A."/>
        </authorList>
    </citation>
    <scope>NUCLEOTIDE SEQUENCE [LARGE SCALE GENOMIC DNA]</scope>
    <source>
        <strain evidence="1">PXU-55</strain>
    </source>
</reference>
<accession>A0A9N8J4H3</accession>
<gene>
    <name evidence="1" type="ORF">FLAPXU55_03885</name>
</gene>
<evidence type="ECO:0008006" key="3">
    <source>
        <dbReference type="Google" id="ProtNLM"/>
    </source>
</evidence>
<sequence length="241" mass="28313">MKITLQILIISMLLFSCQENKKELSEKPHKKEIVSKKKEDFVSPGEKVNDAIADLTIKFSDLTISMRDDDTSWKDEYEETDNIYETRKDTAVFYLDPGYSLERSFKIDQAEFDEIELYGQFEINVGIDTERELDVPFCLIEDWKSYTSEWTKFKVNKNDLQLPMIDDRIDRPIDFTIDELKTAVGKHCGPEWLDEIKNIKSLDKIRTSFFTTRYIYKIRAKNSKTNAIVEKFIVFYAPTSC</sequence>
<dbReference type="Proteomes" id="UP000533639">
    <property type="component" value="Unassembled WGS sequence"/>
</dbReference>
<evidence type="ECO:0000313" key="2">
    <source>
        <dbReference type="Proteomes" id="UP000533639"/>
    </source>
</evidence>
<dbReference type="RefSeq" id="WP_180860392.1">
    <property type="nucleotide sequence ID" value="NZ_CAIJDE010000059.1"/>
</dbReference>
<proteinExistence type="predicted"/>
<protein>
    <recommendedName>
        <fullName evidence="3">Lipoprotein</fullName>
    </recommendedName>
</protein>
<dbReference type="EMBL" id="CAIJDE010000059">
    <property type="protein sequence ID" value="CAC9976161.1"/>
    <property type="molecule type" value="Genomic_DNA"/>
</dbReference>
<evidence type="ECO:0000313" key="1">
    <source>
        <dbReference type="EMBL" id="CAC9976161.1"/>
    </source>
</evidence>